<comment type="caution">
    <text evidence="1">The sequence shown here is derived from an EMBL/GenBank/DDBJ whole genome shotgun (WGS) entry which is preliminary data.</text>
</comment>
<accession>A0ABT1CVZ8</accession>
<protein>
    <submittedName>
        <fullName evidence="1">Uncharacterized protein</fullName>
    </submittedName>
</protein>
<dbReference type="RefSeq" id="WP_252916825.1">
    <property type="nucleotide sequence ID" value="NZ_JAAAML010000003.1"/>
</dbReference>
<evidence type="ECO:0000313" key="2">
    <source>
        <dbReference type="Proteomes" id="UP001320715"/>
    </source>
</evidence>
<keyword evidence="2" id="KW-1185">Reference proteome</keyword>
<proteinExistence type="predicted"/>
<evidence type="ECO:0000313" key="1">
    <source>
        <dbReference type="EMBL" id="MCO6410108.1"/>
    </source>
</evidence>
<sequence length="308" mass="32431">MKYIQPAGEAADASYVDGNRSAGTKGSVVPAAAIEHPQREIQEVITFFGLTPSSSDLAQLRKAIEAAILAATGGGDTSQYVLITQARARLPIFPEIQSADGKMNVTSPSAGTVQVPSAVSFQHRGIYPVSTSDYIEDDRTFTTLANKTYHLRWTPTDGFSLEDLADSGYNPSVLAESNVAFDSAYDDMLVARVVTDASNVATITNLVNRDRLFFTEVTSGTPASGPSGSFSLSVSKTIDWARTPKMRAISGNVASNSPSPAGSMDGYAAYLSSFSVTRYAAAGTVVTDWASGNANTALVGYMSFDLAG</sequence>
<dbReference type="Proteomes" id="UP001320715">
    <property type="component" value="Unassembled WGS sequence"/>
</dbReference>
<reference evidence="1 2" key="1">
    <citation type="submission" date="2020-01" db="EMBL/GenBank/DDBJ databases">
        <title>Genomes of bacteria type strains.</title>
        <authorList>
            <person name="Chen J."/>
            <person name="Zhu S."/>
            <person name="Yang J."/>
        </authorList>
    </citation>
    <scope>NUCLEOTIDE SEQUENCE [LARGE SCALE GENOMIC DNA]</scope>
    <source>
        <strain evidence="1 2">DSM 16655</strain>
    </source>
</reference>
<dbReference type="EMBL" id="JAAAML010000003">
    <property type="protein sequence ID" value="MCO6410108.1"/>
    <property type="molecule type" value="Genomic_DNA"/>
</dbReference>
<gene>
    <name evidence="1" type="ORF">GTW23_18135</name>
</gene>
<name>A0ABT1CVZ8_9HYPH</name>
<organism evidence="1 2">
    <name type="scientific">Hoeflea alexandrii</name>
    <dbReference type="NCBI Taxonomy" id="288436"/>
    <lineage>
        <taxon>Bacteria</taxon>
        <taxon>Pseudomonadati</taxon>
        <taxon>Pseudomonadota</taxon>
        <taxon>Alphaproteobacteria</taxon>
        <taxon>Hyphomicrobiales</taxon>
        <taxon>Rhizobiaceae</taxon>
        <taxon>Hoeflea</taxon>
    </lineage>
</organism>